<evidence type="ECO:0000313" key="1">
    <source>
        <dbReference type="EMBL" id="KYM92192.1"/>
    </source>
</evidence>
<dbReference type="Proteomes" id="UP000078540">
    <property type="component" value="Unassembled WGS sequence"/>
</dbReference>
<proteinExistence type="predicted"/>
<evidence type="ECO:0000313" key="2">
    <source>
        <dbReference type="Proteomes" id="UP000078540"/>
    </source>
</evidence>
<dbReference type="AlphaFoldDB" id="A0A195BUE2"/>
<dbReference type="EMBL" id="KQ976403">
    <property type="protein sequence ID" value="KYM92192.1"/>
    <property type="molecule type" value="Genomic_DNA"/>
</dbReference>
<protein>
    <submittedName>
        <fullName evidence="1">Uncharacterized protein</fullName>
    </submittedName>
</protein>
<keyword evidence="2" id="KW-1185">Reference proteome</keyword>
<accession>A0A195BUE2</accession>
<reference evidence="1 2" key="1">
    <citation type="submission" date="2015-09" db="EMBL/GenBank/DDBJ databases">
        <title>Atta colombica WGS genome.</title>
        <authorList>
            <person name="Nygaard S."/>
            <person name="Hu H."/>
            <person name="Boomsma J."/>
            <person name="Zhang G."/>
        </authorList>
    </citation>
    <scope>NUCLEOTIDE SEQUENCE [LARGE SCALE GENOMIC DNA]</scope>
    <source>
        <strain evidence="1">Treedump-2</strain>
        <tissue evidence="1">Whole body</tissue>
    </source>
</reference>
<organism evidence="1 2">
    <name type="scientific">Atta colombica</name>
    <dbReference type="NCBI Taxonomy" id="520822"/>
    <lineage>
        <taxon>Eukaryota</taxon>
        <taxon>Metazoa</taxon>
        <taxon>Ecdysozoa</taxon>
        <taxon>Arthropoda</taxon>
        <taxon>Hexapoda</taxon>
        <taxon>Insecta</taxon>
        <taxon>Pterygota</taxon>
        <taxon>Neoptera</taxon>
        <taxon>Endopterygota</taxon>
        <taxon>Hymenoptera</taxon>
        <taxon>Apocrita</taxon>
        <taxon>Aculeata</taxon>
        <taxon>Formicoidea</taxon>
        <taxon>Formicidae</taxon>
        <taxon>Myrmicinae</taxon>
        <taxon>Atta</taxon>
    </lineage>
</organism>
<sequence>RCYTISRMEERQGNGDNQLPDTGYAIKVSAVELYLLPVLYIVPAISFNHGLQLEAIHTCGISDGGGSGKNESTRRKSSGHQDQVFTTDYCAYRATWIGKRSAFAKDAVLGDFRVSSRVYIRRVYSPRS</sequence>
<feature type="non-terminal residue" evidence="1">
    <location>
        <position position="1"/>
    </location>
</feature>
<gene>
    <name evidence="1" type="ORF">ALC53_01255</name>
</gene>
<name>A0A195BUE2_9HYME</name>